<dbReference type="GO" id="GO:0004044">
    <property type="term" value="F:amidophosphoribosyltransferase activity"/>
    <property type="evidence" value="ECO:0007669"/>
    <property type="project" value="UniProtKB-UniRule"/>
</dbReference>
<dbReference type="Proteomes" id="UP000248553">
    <property type="component" value="Unassembled WGS sequence"/>
</dbReference>
<dbReference type="HAMAP" id="MF_01931">
    <property type="entry name" value="PurF"/>
    <property type="match status" value="1"/>
</dbReference>
<dbReference type="InterPro" id="IPR017932">
    <property type="entry name" value="GATase_2_dom"/>
</dbReference>
<keyword evidence="7 11" id="KW-0411">Iron-sulfur</keyword>
<dbReference type="InterPro" id="IPR029057">
    <property type="entry name" value="PRTase-like"/>
</dbReference>
<sequence length="500" mass="55060">MCGIVGFFGPDDVVGDIVVGLTALQHRGQDAAGIASFDGNFHLHKGNGLINDVFKPKHLKKLKGNIGIGHARYTTQGSGDAELAQPFTTSYPFGLAMVHNGNVINFRSAAKRLHEKYHVLPKTSNDLELIMYTFASELRLKNLDALSVVDIFDAVETTQELVKGAYATITIIAGHGLLAFNDPHGIRPLVMGRRDTPDGPVFAFASESTCFDYLEFDLVENIGPGQAVFIDKDFKVHHKNPPAKPKAFCVFEHIYFAREDSVIHGRLVARERVRLGKMLARKVMEAGLEPDMVIDVPSSGYFAASGLAEAIGVPYRRALVKNNHMGRSFIVSSQAGREDVVKKKLNPIREFVEGKKIAVVDDSIVRGTTSRRIVRILREAGATEVYFISSAPPIISPCIYGIDMAMSTELIAANYTEEEICRYIEADKVIYQSLEDLQTLFGEEKGHGGSCFACFSGQYPTGDVTKYLRHIQEERTSHRKEEKDKSANSVSAKAPAPTEH</sequence>
<evidence type="ECO:0000256" key="11">
    <source>
        <dbReference type="PIRSR" id="PIRSR000485-3"/>
    </source>
</evidence>
<evidence type="ECO:0000256" key="6">
    <source>
        <dbReference type="ARBA" id="ARBA00022962"/>
    </source>
</evidence>
<evidence type="ECO:0000256" key="5">
    <source>
        <dbReference type="ARBA" id="ARBA00022755"/>
    </source>
</evidence>
<dbReference type="PANTHER" id="PTHR11907">
    <property type="entry name" value="AMIDOPHOSPHORIBOSYLTRANSFERASE"/>
    <property type="match status" value="1"/>
</dbReference>
<comment type="catalytic activity">
    <reaction evidence="7 8">
        <text>5-phospho-beta-D-ribosylamine + L-glutamate + diphosphate = 5-phospho-alpha-D-ribose 1-diphosphate + L-glutamine + H2O</text>
        <dbReference type="Rhea" id="RHEA:14905"/>
        <dbReference type="ChEBI" id="CHEBI:15377"/>
        <dbReference type="ChEBI" id="CHEBI:29985"/>
        <dbReference type="ChEBI" id="CHEBI:33019"/>
        <dbReference type="ChEBI" id="CHEBI:58017"/>
        <dbReference type="ChEBI" id="CHEBI:58359"/>
        <dbReference type="ChEBI" id="CHEBI:58681"/>
        <dbReference type="EC" id="2.4.2.14"/>
    </reaction>
</comment>
<keyword evidence="4 7" id="KW-0808">Transferase</keyword>
<feature type="compositionally biased region" description="Basic and acidic residues" evidence="12">
    <location>
        <begin position="474"/>
        <end position="486"/>
    </location>
</feature>
<dbReference type="PROSITE" id="PS51278">
    <property type="entry name" value="GATASE_TYPE_2"/>
    <property type="match status" value="1"/>
</dbReference>
<dbReference type="CDD" id="cd06223">
    <property type="entry name" value="PRTases_typeI"/>
    <property type="match status" value="1"/>
</dbReference>
<dbReference type="InterPro" id="IPR029055">
    <property type="entry name" value="Ntn_hydrolases_N"/>
</dbReference>
<dbReference type="SUPFAM" id="SSF56235">
    <property type="entry name" value="N-terminal nucleophile aminohydrolases (Ntn hydrolases)"/>
    <property type="match status" value="1"/>
</dbReference>
<dbReference type="SUPFAM" id="SSF53271">
    <property type="entry name" value="PRTase-like"/>
    <property type="match status" value="1"/>
</dbReference>
<keyword evidence="6 7" id="KW-0315">Glutamine amidotransferase</keyword>
<dbReference type="Gene3D" id="3.40.50.2020">
    <property type="match status" value="1"/>
</dbReference>
<evidence type="ECO:0000256" key="4">
    <source>
        <dbReference type="ARBA" id="ARBA00022679"/>
    </source>
</evidence>
<dbReference type="EC" id="2.4.2.14" evidence="7"/>
<keyword evidence="5 7" id="KW-0658">Purine biosynthesis</keyword>
<dbReference type="Gene3D" id="3.60.20.10">
    <property type="entry name" value="Glutamine Phosphoribosylpyrophosphate, subunit 1, domain 1"/>
    <property type="match status" value="1"/>
</dbReference>
<evidence type="ECO:0000259" key="13">
    <source>
        <dbReference type="PROSITE" id="PS51278"/>
    </source>
</evidence>
<evidence type="ECO:0000256" key="2">
    <source>
        <dbReference type="ARBA" id="ARBA00010138"/>
    </source>
</evidence>
<proteinExistence type="inferred from homology"/>
<evidence type="ECO:0000256" key="3">
    <source>
        <dbReference type="ARBA" id="ARBA00022676"/>
    </source>
</evidence>
<dbReference type="GO" id="GO:0000287">
    <property type="term" value="F:magnesium ion binding"/>
    <property type="evidence" value="ECO:0007669"/>
    <property type="project" value="UniProtKB-UniRule"/>
</dbReference>
<dbReference type="InterPro" id="IPR005854">
    <property type="entry name" value="PurF"/>
</dbReference>
<dbReference type="GO" id="GO:0051539">
    <property type="term" value="F:4 iron, 4 sulfur cluster binding"/>
    <property type="evidence" value="ECO:0007669"/>
    <property type="project" value="UniProtKB-KW"/>
</dbReference>
<dbReference type="OrthoDB" id="9801213at2"/>
<accession>A0A328BNG6</accession>
<evidence type="ECO:0000256" key="9">
    <source>
        <dbReference type="PIRSR" id="PIRSR000485-1"/>
    </source>
</evidence>
<evidence type="ECO:0000256" key="8">
    <source>
        <dbReference type="PIRNR" id="PIRNR000485"/>
    </source>
</evidence>
<comment type="cofactor">
    <cofactor evidence="7 10">
        <name>Mg(2+)</name>
        <dbReference type="ChEBI" id="CHEBI:18420"/>
    </cofactor>
    <text evidence="7 10">Binds 1 Mg(2+) ion per subunit.</text>
</comment>
<feature type="domain" description="Glutamine amidotransferase type-2" evidence="13">
    <location>
        <begin position="2"/>
        <end position="233"/>
    </location>
</feature>
<dbReference type="RefSeq" id="WP_111477848.1">
    <property type="nucleotide sequence ID" value="NZ_QHKM01000002.1"/>
</dbReference>
<feature type="binding site" evidence="7 10">
    <location>
        <position position="361"/>
    </location>
    <ligand>
        <name>Mg(2+)</name>
        <dbReference type="ChEBI" id="CHEBI:18420"/>
    </ligand>
</feature>
<evidence type="ECO:0000256" key="12">
    <source>
        <dbReference type="SAM" id="MobiDB-lite"/>
    </source>
</evidence>
<evidence type="ECO:0000256" key="10">
    <source>
        <dbReference type="PIRSR" id="PIRSR000485-2"/>
    </source>
</evidence>
<feature type="region of interest" description="Disordered" evidence="12">
    <location>
        <begin position="474"/>
        <end position="500"/>
    </location>
</feature>
<comment type="caution">
    <text evidence="14">The sequence shown here is derived from an EMBL/GenBank/DDBJ whole genome shotgun (WGS) entry which is preliminary data.</text>
</comment>
<comment type="function">
    <text evidence="7">Catalyzes the formation of phosphoribosylamine from phosphoribosylpyrophosphate (PRPP) and glutamine.</text>
</comment>
<dbReference type="GO" id="GO:0009113">
    <property type="term" value="P:purine nucleobase biosynthetic process"/>
    <property type="evidence" value="ECO:0007669"/>
    <property type="project" value="UniProtKB-UniRule"/>
</dbReference>
<feature type="binding site" evidence="7 11">
    <location>
        <position position="249"/>
    </location>
    <ligand>
        <name>[4Fe-4S] cluster</name>
        <dbReference type="ChEBI" id="CHEBI:49883"/>
    </ligand>
</feature>
<keyword evidence="7 11" id="KW-0408">Iron</keyword>
<dbReference type="AlphaFoldDB" id="A0A328BNG6"/>
<comment type="pathway">
    <text evidence="1 7 8">Purine metabolism; IMP biosynthesis via de novo pathway; N(1)-(5-phospho-D-ribosyl)glycinamide from 5-phospho-alpha-D-ribose 1-diphosphate: step 1/2.</text>
</comment>
<dbReference type="PIRSF" id="PIRSF000485">
    <property type="entry name" value="Amd_phspho_trans"/>
    <property type="match status" value="1"/>
</dbReference>
<comment type="cofactor">
    <cofactor evidence="7 11">
        <name>[4Fe-4S] cluster</name>
        <dbReference type="ChEBI" id="CHEBI:49883"/>
    </cofactor>
    <text evidence="7 11">Binds 1 [4Fe-4S] cluster per subunit.</text>
</comment>
<evidence type="ECO:0000256" key="7">
    <source>
        <dbReference type="HAMAP-Rule" id="MF_01931"/>
    </source>
</evidence>
<feature type="binding site" evidence="7 11">
    <location>
        <position position="451"/>
    </location>
    <ligand>
        <name>[4Fe-4S] cluster</name>
        <dbReference type="ChEBI" id="CHEBI:49883"/>
    </ligand>
</feature>
<feature type="active site" description="Nucleophile" evidence="7 9">
    <location>
        <position position="2"/>
    </location>
</feature>
<dbReference type="GO" id="GO:0006189">
    <property type="term" value="P:'de novo' IMP biosynthetic process"/>
    <property type="evidence" value="ECO:0007669"/>
    <property type="project" value="UniProtKB-UniRule"/>
</dbReference>
<organism evidence="14 15">
    <name type="scientific">Hymenobacter edaphi</name>
    <dbReference type="NCBI Taxonomy" id="2211146"/>
    <lineage>
        <taxon>Bacteria</taxon>
        <taxon>Pseudomonadati</taxon>
        <taxon>Bacteroidota</taxon>
        <taxon>Cytophagia</taxon>
        <taxon>Cytophagales</taxon>
        <taxon>Hymenobacteraceae</taxon>
        <taxon>Hymenobacter</taxon>
    </lineage>
</organism>
<name>A0A328BNG6_9BACT</name>
<dbReference type="Pfam" id="PF00156">
    <property type="entry name" value="Pribosyltran"/>
    <property type="match status" value="1"/>
</dbReference>
<evidence type="ECO:0000313" key="15">
    <source>
        <dbReference type="Proteomes" id="UP000248553"/>
    </source>
</evidence>
<dbReference type="Pfam" id="PF13522">
    <property type="entry name" value="GATase_6"/>
    <property type="match status" value="1"/>
</dbReference>
<feature type="binding site" evidence="7 11">
    <location>
        <position position="454"/>
    </location>
    <ligand>
        <name>[4Fe-4S] cluster</name>
        <dbReference type="ChEBI" id="CHEBI:49883"/>
    </ligand>
</feature>
<evidence type="ECO:0000313" key="14">
    <source>
        <dbReference type="EMBL" id="RAK68235.1"/>
    </source>
</evidence>
<evidence type="ECO:0000256" key="1">
    <source>
        <dbReference type="ARBA" id="ARBA00005209"/>
    </source>
</evidence>
<feature type="binding site" evidence="7 10">
    <location>
        <position position="362"/>
    </location>
    <ligand>
        <name>Mg(2+)</name>
        <dbReference type="ChEBI" id="CHEBI:18420"/>
    </ligand>
</feature>
<dbReference type="InterPro" id="IPR000836">
    <property type="entry name" value="PRTase_dom"/>
</dbReference>
<gene>
    <name evidence="7 14" type="primary">purF</name>
    <name evidence="14" type="ORF">DLM85_09395</name>
</gene>
<keyword evidence="7 10" id="KW-0479">Metal-binding</keyword>
<comment type="similarity">
    <text evidence="2 7 8">In the C-terminal section; belongs to the purine/pyrimidine phosphoribosyltransferase family.</text>
</comment>
<feature type="binding site" evidence="7 11">
    <location>
        <position position="398"/>
    </location>
    <ligand>
        <name>[4Fe-4S] cluster</name>
        <dbReference type="ChEBI" id="CHEBI:49883"/>
    </ligand>
</feature>
<feature type="binding site" evidence="7 10">
    <location>
        <position position="299"/>
    </location>
    <ligand>
        <name>Mg(2+)</name>
        <dbReference type="ChEBI" id="CHEBI:18420"/>
    </ligand>
</feature>
<dbReference type="EMBL" id="QHKM01000002">
    <property type="protein sequence ID" value="RAK68235.1"/>
    <property type="molecule type" value="Genomic_DNA"/>
</dbReference>
<keyword evidence="15" id="KW-1185">Reference proteome</keyword>
<keyword evidence="7 10" id="KW-0460">Magnesium</keyword>
<keyword evidence="3 7" id="KW-0328">Glycosyltransferase</keyword>
<reference evidence="15" key="1">
    <citation type="submission" date="2018-05" db="EMBL/GenBank/DDBJ databases">
        <authorList>
            <person name="Nie L."/>
        </authorList>
    </citation>
    <scope>NUCLEOTIDE SEQUENCE [LARGE SCALE GENOMIC DNA]</scope>
    <source>
        <strain evidence="15">NL</strain>
    </source>
</reference>
<dbReference type="NCBIfam" id="TIGR01134">
    <property type="entry name" value="purF"/>
    <property type="match status" value="1"/>
</dbReference>
<keyword evidence="7" id="KW-0004">4Fe-4S</keyword>
<dbReference type="UniPathway" id="UPA00074">
    <property type="reaction ID" value="UER00124"/>
</dbReference>
<protein>
    <recommendedName>
        <fullName evidence="7">Amidophosphoribosyltransferase</fullName>
        <shortName evidence="7">ATase</shortName>
        <ecNumber evidence="7">2.4.2.14</ecNumber>
    </recommendedName>
    <alternativeName>
        <fullName evidence="7">Glutamine phosphoribosylpyrophosphate amidotransferase</fullName>
        <shortName evidence="7">GPATase</shortName>
    </alternativeName>
</protein>